<evidence type="ECO:0000256" key="3">
    <source>
        <dbReference type="ARBA" id="ARBA00044676"/>
    </source>
</evidence>
<evidence type="ECO:0000256" key="6">
    <source>
        <dbReference type="RuleBase" id="RU367113"/>
    </source>
</evidence>
<sequence length="496" mass="55668">MSAKRKAPEDPTEPPRPTKEQRLSPSSAPQIFKLAYPSRSVSIHTKTPAFQRPTQVVSFSYDSTHTLRWDDSSLRYYVDPPRNADFNNAYERWVRKTETRPRIDALLRAWSRTKKRMAETNPQAMAAGLGIGAMCWRGVMTKILTAPYEDRDGWEMNVMLVNGTLYLEEHLTRAKLRDKEGMAPRQRKQTYYGYAFESYCTRESPPNPHSGPSNTGWGGDVNTNEQWCSVVKTKLGDTRFIIGGEVDCVRSKYTGNTDTFVELKTSLVIRHPGDEARFEKKLLKFYFQSFLLGVPEIVVGFRQPSGHLSTLQSFNTTALPRLVRGKPDAWDPAICLAWGERFLMFLRSSISAAISSANGTHTEDVKQDDESALPGEKAVWRVRFEPGEGVSLERLSRDAVNDVESWDDDTTDGSDTVSASESRVGFIPAWYWEELCTESRSRPSQSSAGQKAELDTRPKRGSDAAPGSGFANGQRDDDSKDVNGTKPVKIPAGWQI</sequence>
<feature type="domain" description="RAI1-like" evidence="8">
    <location>
        <begin position="51"/>
        <end position="432"/>
    </location>
</feature>
<dbReference type="InterPro" id="IPR039039">
    <property type="entry name" value="RAI1-like_fam"/>
</dbReference>
<dbReference type="EC" id="3.6.1.-" evidence="6"/>
<dbReference type="OMA" id="YCTRESP"/>
<name>A0A5M3MI80_CONPW</name>
<proteinExistence type="inferred from homology"/>
<dbReference type="GO" id="GO:0004518">
    <property type="term" value="F:nuclease activity"/>
    <property type="evidence" value="ECO:0007669"/>
    <property type="project" value="UniProtKB-KW"/>
</dbReference>
<comment type="cofactor">
    <cofactor evidence="1 6">
        <name>a divalent metal cation</name>
        <dbReference type="ChEBI" id="CHEBI:60240"/>
    </cofactor>
</comment>
<evidence type="ECO:0000256" key="4">
    <source>
        <dbReference type="ARBA" id="ARBA00044692"/>
    </source>
</evidence>
<dbReference type="GO" id="GO:0000956">
    <property type="term" value="P:nuclear-transcribed mRNA catabolic process"/>
    <property type="evidence" value="ECO:0007669"/>
    <property type="project" value="TreeGrafter"/>
</dbReference>
<accession>A0A5M3MI80</accession>
<protein>
    <recommendedName>
        <fullName evidence="6">Decapping nuclease</fullName>
        <ecNumber evidence="6">3.6.1.-</ecNumber>
    </recommendedName>
</protein>
<evidence type="ECO:0000256" key="2">
    <source>
        <dbReference type="ARBA" id="ARBA00006562"/>
    </source>
</evidence>
<dbReference type="InterPro" id="IPR013961">
    <property type="entry name" value="RAI1"/>
</dbReference>
<feature type="region of interest" description="Disordered" evidence="7">
    <location>
        <begin position="1"/>
        <end position="29"/>
    </location>
</feature>
<feature type="region of interest" description="Disordered" evidence="7">
    <location>
        <begin position="438"/>
        <end position="496"/>
    </location>
</feature>
<evidence type="ECO:0000313" key="10">
    <source>
        <dbReference type="Proteomes" id="UP000053558"/>
    </source>
</evidence>
<dbReference type="RefSeq" id="XP_007771394.1">
    <property type="nucleotide sequence ID" value="XM_007773204.1"/>
</dbReference>
<evidence type="ECO:0000256" key="7">
    <source>
        <dbReference type="SAM" id="MobiDB-lite"/>
    </source>
</evidence>
<keyword evidence="6" id="KW-0694">RNA-binding</keyword>
<dbReference type="AlphaFoldDB" id="A0A5M3MI80"/>
<keyword evidence="6" id="KW-0479">Metal-binding</keyword>
<comment type="catalytic activity">
    <reaction evidence="5">
        <text>a 5'-end NAD(+)-phospho-ribonucleoside in mRNA + H2O = a 5'-end phospho-ribonucleoside in mRNA + NAD(+) + H(+)</text>
        <dbReference type="Rhea" id="RHEA:60880"/>
        <dbReference type="Rhea" id="RHEA-COMP:15692"/>
        <dbReference type="Rhea" id="RHEA-COMP:15698"/>
        <dbReference type="ChEBI" id="CHEBI:15377"/>
        <dbReference type="ChEBI" id="CHEBI:15378"/>
        <dbReference type="ChEBI" id="CHEBI:57540"/>
        <dbReference type="ChEBI" id="CHEBI:138282"/>
        <dbReference type="ChEBI" id="CHEBI:144029"/>
    </reaction>
    <physiologicalReaction direction="left-to-right" evidence="5">
        <dbReference type="Rhea" id="RHEA:60881"/>
    </physiologicalReaction>
</comment>
<comment type="function">
    <text evidence="6">Decapping enzyme for NAD-capped RNAs: specifically hydrolyzes the nicotinamide adenine dinucleotide (NAD) cap from a subset of RNAs by removing the entire NAD moiety from the 5'-end of an NAD-capped RNA.</text>
</comment>
<dbReference type="Proteomes" id="UP000053558">
    <property type="component" value="Unassembled WGS sequence"/>
</dbReference>
<dbReference type="PANTHER" id="PTHR12395:SF9">
    <property type="entry name" value="DECAPPING AND EXORIBONUCLEASE PROTEIN"/>
    <property type="match status" value="1"/>
</dbReference>
<comment type="caution">
    <text evidence="9">The sequence shown here is derived from an EMBL/GenBank/DDBJ whole genome shotgun (WGS) entry which is preliminary data.</text>
</comment>
<dbReference type="GO" id="GO:0110155">
    <property type="term" value="P:NAD-cap decapping"/>
    <property type="evidence" value="ECO:0007669"/>
    <property type="project" value="TreeGrafter"/>
</dbReference>
<dbReference type="Pfam" id="PF08652">
    <property type="entry name" value="RAI1"/>
    <property type="match status" value="1"/>
</dbReference>
<keyword evidence="6" id="KW-0547">Nucleotide-binding</keyword>
<dbReference type="PANTHER" id="PTHR12395">
    <property type="entry name" value="DOM-3 RELATED"/>
    <property type="match status" value="1"/>
</dbReference>
<dbReference type="KEGG" id="cput:CONPUDRAFT_127911"/>
<keyword evidence="6" id="KW-0539">Nucleus</keyword>
<keyword evidence="6" id="KW-0378">Hydrolase</keyword>
<evidence type="ECO:0000256" key="1">
    <source>
        <dbReference type="ARBA" id="ARBA00001968"/>
    </source>
</evidence>
<dbReference type="GO" id="GO:0003723">
    <property type="term" value="F:RNA binding"/>
    <property type="evidence" value="ECO:0007669"/>
    <property type="project" value="UniProtKB-KW"/>
</dbReference>
<comment type="catalytic activity">
    <reaction evidence="3">
        <text>a 5'-end (N(7)-methyl 5'-triphosphoguanosine)-ribonucleoside-ribonucleotide in mRNA + H2O = a (N(7)-methyl 5'-triphosphoguanosine)-nucleoside + a 5'-end phospho-ribonucleoside in mRNA + H(+)</text>
        <dbReference type="Rhea" id="RHEA:66928"/>
        <dbReference type="Rhea" id="RHEA-COMP:15692"/>
        <dbReference type="Rhea" id="RHEA-COMP:17313"/>
        <dbReference type="ChEBI" id="CHEBI:15377"/>
        <dbReference type="ChEBI" id="CHEBI:15378"/>
        <dbReference type="ChEBI" id="CHEBI:138282"/>
        <dbReference type="ChEBI" id="CHEBI:172876"/>
        <dbReference type="ChEBI" id="CHEBI:172877"/>
    </reaction>
    <physiologicalReaction direction="left-to-right" evidence="3">
        <dbReference type="Rhea" id="RHEA:66929"/>
    </physiologicalReaction>
</comment>
<dbReference type="GO" id="GO:0046872">
    <property type="term" value="F:metal ion binding"/>
    <property type="evidence" value="ECO:0007669"/>
    <property type="project" value="UniProtKB-KW"/>
</dbReference>
<dbReference type="GO" id="GO:0000166">
    <property type="term" value="F:nucleotide binding"/>
    <property type="evidence" value="ECO:0007669"/>
    <property type="project" value="UniProtKB-KW"/>
</dbReference>
<comment type="similarity">
    <text evidence="2 6">Belongs to the DXO/Dom3Z family.</text>
</comment>
<organism evidence="9 10">
    <name type="scientific">Coniophora puteana (strain RWD-64-598)</name>
    <name type="common">Brown rot fungus</name>
    <dbReference type="NCBI Taxonomy" id="741705"/>
    <lineage>
        <taxon>Eukaryota</taxon>
        <taxon>Fungi</taxon>
        <taxon>Dikarya</taxon>
        <taxon>Basidiomycota</taxon>
        <taxon>Agaricomycotina</taxon>
        <taxon>Agaricomycetes</taxon>
        <taxon>Agaricomycetidae</taxon>
        <taxon>Boletales</taxon>
        <taxon>Coniophorineae</taxon>
        <taxon>Coniophoraceae</taxon>
        <taxon>Coniophora</taxon>
    </lineage>
</organism>
<keyword evidence="6" id="KW-0540">Nuclease</keyword>
<gene>
    <name evidence="9" type="ORF">CONPUDRAFT_127911</name>
</gene>
<dbReference type="GO" id="GO:0005829">
    <property type="term" value="C:cytosol"/>
    <property type="evidence" value="ECO:0007669"/>
    <property type="project" value="TreeGrafter"/>
</dbReference>
<dbReference type="EMBL" id="JH711582">
    <property type="protein sequence ID" value="EIW78341.1"/>
    <property type="molecule type" value="Genomic_DNA"/>
</dbReference>
<feature type="compositionally biased region" description="Basic and acidic residues" evidence="7">
    <location>
        <begin position="474"/>
        <end position="483"/>
    </location>
</feature>
<keyword evidence="10" id="KW-1185">Reference proteome</keyword>
<dbReference type="GO" id="GO:0005634">
    <property type="term" value="C:nucleus"/>
    <property type="evidence" value="ECO:0007669"/>
    <property type="project" value="UniProtKB-SubCell"/>
</dbReference>
<dbReference type="GO" id="GO:0034353">
    <property type="term" value="F:mRNA 5'-diphosphatase activity"/>
    <property type="evidence" value="ECO:0007669"/>
    <property type="project" value="TreeGrafter"/>
</dbReference>
<dbReference type="GeneID" id="19200090"/>
<comment type="subcellular location">
    <subcellularLocation>
        <location evidence="6">Nucleus</location>
    </subcellularLocation>
</comment>
<reference evidence="10" key="1">
    <citation type="journal article" date="2012" name="Science">
        <title>The Paleozoic origin of enzymatic lignin decomposition reconstructed from 31 fungal genomes.</title>
        <authorList>
            <person name="Floudas D."/>
            <person name="Binder M."/>
            <person name="Riley R."/>
            <person name="Barry K."/>
            <person name="Blanchette R.A."/>
            <person name="Henrissat B."/>
            <person name="Martinez A.T."/>
            <person name="Otillar R."/>
            <person name="Spatafora J.W."/>
            <person name="Yadav J.S."/>
            <person name="Aerts A."/>
            <person name="Benoit I."/>
            <person name="Boyd A."/>
            <person name="Carlson A."/>
            <person name="Copeland A."/>
            <person name="Coutinho P.M."/>
            <person name="de Vries R.P."/>
            <person name="Ferreira P."/>
            <person name="Findley K."/>
            <person name="Foster B."/>
            <person name="Gaskell J."/>
            <person name="Glotzer D."/>
            <person name="Gorecki P."/>
            <person name="Heitman J."/>
            <person name="Hesse C."/>
            <person name="Hori C."/>
            <person name="Igarashi K."/>
            <person name="Jurgens J.A."/>
            <person name="Kallen N."/>
            <person name="Kersten P."/>
            <person name="Kohler A."/>
            <person name="Kuees U."/>
            <person name="Kumar T.K.A."/>
            <person name="Kuo A."/>
            <person name="LaButti K."/>
            <person name="Larrondo L.F."/>
            <person name="Lindquist E."/>
            <person name="Ling A."/>
            <person name="Lombard V."/>
            <person name="Lucas S."/>
            <person name="Lundell T."/>
            <person name="Martin R."/>
            <person name="McLaughlin D.J."/>
            <person name="Morgenstern I."/>
            <person name="Morin E."/>
            <person name="Murat C."/>
            <person name="Nagy L.G."/>
            <person name="Nolan M."/>
            <person name="Ohm R.A."/>
            <person name="Patyshakuliyeva A."/>
            <person name="Rokas A."/>
            <person name="Ruiz-Duenas F.J."/>
            <person name="Sabat G."/>
            <person name="Salamov A."/>
            <person name="Samejima M."/>
            <person name="Schmutz J."/>
            <person name="Slot J.C."/>
            <person name="St John F."/>
            <person name="Stenlid J."/>
            <person name="Sun H."/>
            <person name="Sun S."/>
            <person name="Syed K."/>
            <person name="Tsang A."/>
            <person name="Wiebenga A."/>
            <person name="Young D."/>
            <person name="Pisabarro A."/>
            <person name="Eastwood D.C."/>
            <person name="Martin F."/>
            <person name="Cullen D."/>
            <person name="Grigoriev I.V."/>
            <person name="Hibbett D.S."/>
        </authorList>
    </citation>
    <scope>NUCLEOTIDE SEQUENCE [LARGE SCALE GENOMIC DNA]</scope>
    <source>
        <strain evidence="10">RWD-64-598 SS2</strain>
    </source>
</reference>
<comment type="catalytic activity">
    <reaction evidence="4">
        <text>a 5'-end triphospho-ribonucleoside in mRNA + H2O = a 5'-end phospho-ribonucleoside in mRNA + diphosphate + H(+)</text>
        <dbReference type="Rhea" id="RHEA:78683"/>
        <dbReference type="Rhea" id="RHEA-COMP:15692"/>
        <dbReference type="Rhea" id="RHEA-COMP:17164"/>
        <dbReference type="ChEBI" id="CHEBI:15377"/>
        <dbReference type="ChEBI" id="CHEBI:15378"/>
        <dbReference type="ChEBI" id="CHEBI:33019"/>
        <dbReference type="ChEBI" id="CHEBI:138282"/>
        <dbReference type="ChEBI" id="CHEBI:167618"/>
    </reaction>
    <physiologicalReaction direction="left-to-right" evidence="4">
        <dbReference type="Rhea" id="RHEA:78684"/>
    </physiologicalReaction>
</comment>
<feature type="compositionally biased region" description="Basic and acidic residues" evidence="7">
    <location>
        <begin position="452"/>
        <end position="462"/>
    </location>
</feature>
<evidence type="ECO:0000259" key="8">
    <source>
        <dbReference type="Pfam" id="PF08652"/>
    </source>
</evidence>
<evidence type="ECO:0000256" key="5">
    <source>
        <dbReference type="ARBA" id="ARBA00048124"/>
    </source>
</evidence>
<dbReference type="OrthoDB" id="5853397at2759"/>
<evidence type="ECO:0000313" key="9">
    <source>
        <dbReference type="EMBL" id="EIW78341.1"/>
    </source>
</evidence>